<proteinExistence type="predicted"/>
<dbReference type="InterPro" id="IPR029058">
    <property type="entry name" value="AB_hydrolase_fold"/>
</dbReference>
<evidence type="ECO:0000256" key="1">
    <source>
        <dbReference type="ARBA" id="ARBA00022801"/>
    </source>
</evidence>
<dbReference type="InterPro" id="IPR008979">
    <property type="entry name" value="Galactose-bd-like_sf"/>
</dbReference>
<dbReference type="Gene3D" id="2.60.120.260">
    <property type="entry name" value="Galactose-binding domain-like"/>
    <property type="match status" value="1"/>
</dbReference>
<evidence type="ECO:0000259" key="3">
    <source>
        <dbReference type="SMART" id="SM00939"/>
    </source>
</evidence>
<dbReference type="Proteomes" id="UP000236413">
    <property type="component" value="Unassembled WGS sequence"/>
</dbReference>
<reference evidence="4 5" key="1">
    <citation type="submission" date="2018-04" db="EMBL/GenBank/DDBJ databases">
        <title>Chryseobacterium oncorhynchi 701B-08T from rainbow trout, and Chryseobacterium viscerum 687B-08T from diseased fish.</title>
        <authorList>
            <person name="Jeong J.-J."/>
            <person name="Lee Y.J."/>
            <person name="Pathiraja D."/>
            <person name="Park B."/>
            <person name="Choi I.-G."/>
            <person name="Kim K.D."/>
        </authorList>
    </citation>
    <scope>NUCLEOTIDE SEQUENCE [LARGE SCALE GENOMIC DNA]</scope>
    <source>
        <strain evidence="4 5">687B-08</strain>
    </source>
</reference>
<keyword evidence="1" id="KW-0378">Hydrolase</keyword>
<comment type="caution">
    <text evidence="4">The sequence shown here is derived from an EMBL/GenBank/DDBJ whole genome shotgun (WGS) entry which is preliminary data.</text>
</comment>
<dbReference type="AlphaFoldDB" id="A0A316WH43"/>
<protein>
    <submittedName>
        <fullName evidence="4">Peptidase S15</fullName>
    </submittedName>
</protein>
<organism evidence="4 5">
    <name type="scientific">Chryseobacterium viscerum</name>
    <dbReference type="NCBI Taxonomy" id="1037377"/>
    <lineage>
        <taxon>Bacteria</taxon>
        <taxon>Pseudomonadati</taxon>
        <taxon>Bacteroidota</taxon>
        <taxon>Flavobacteriia</taxon>
        <taxon>Flavobacteriales</taxon>
        <taxon>Weeksellaceae</taxon>
        <taxon>Chryseobacterium group</taxon>
        <taxon>Chryseobacterium</taxon>
    </lineage>
</organism>
<dbReference type="SMART" id="SM00939">
    <property type="entry name" value="PepX_C"/>
    <property type="match status" value="1"/>
</dbReference>
<dbReference type="NCBIfam" id="TIGR00976">
    <property type="entry name" value="CocE_NonD"/>
    <property type="match status" value="1"/>
</dbReference>
<dbReference type="Gene3D" id="3.40.50.1820">
    <property type="entry name" value="alpha/beta hydrolase"/>
    <property type="match status" value="1"/>
</dbReference>
<evidence type="ECO:0000256" key="2">
    <source>
        <dbReference type="SAM" id="SignalP"/>
    </source>
</evidence>
<gene>
    <name evidence="4" type="ORF">C1634_011830</name>
</gene>
<sequence length="581" mass="66658">MIKYLLILFLCAIVSVQGQQAMSTIAKNQDSSYDIQDSVMVKTRDGAMISAMIVKKKGEKGPLPVVFQFTIYVRDTGRDLQSLKNAADKGYIGVIAYARGKRLSPNDINPYEFEATDTYDVIDWISKQKWCNGSIGMYGGSYNGFSQWAACKTMHPALKTIVPYVANRPGMGLPMENNIFINPNYEWAFYVGNNKYLDNETGNDRQRFRSMMFTWWDKGGAYNKMDSIDGTPNRWFQQWITHPDFDEYWQKMAPYKDDFKQITIPVLAFDGYYNDSQNSSLYYLKELQKYNPGTPFYLIIGPYGHFGTQQGGEKEVNEYKVDDVALFDINKITYEWFDHIMKNGPKPSVLKDKINYEVMGANEWRSAPSFEKMNNEVLKFYLSHQKKGSTYFLDSKTSNKNTFLSQIVDFKDRKLSGNSDYYPSPIEKNELDKSSGFIFTSNPVEKPTIVNGSFVGGLHVSINKKDVDLGVTLYELTPEGKYFHLSYYIGRASYAKDITKRNLLKPGDKTWIEFTNSHFISKKLQKGSRLVVKIDVNKNPFSQLNYGTGKEVSTETIKDASVPLQIKWYNDSYVEIPVLNE</sequence>
<dbReference type="InterPro" id="IPR013736">
    <property type="entry name" value="Xaa-Pro_dipept_C"/>
</dbReference>
<feature type="domain" description="Xaa-Pro dipeptidyl-peptidase C-terminal" evidence="3">
    <location>
        <begin position="334"/>
        <end position="565"/>
    </location>
</feature>
<accession>A0A316WH43</accession>
<dbReference type="Gene3D" id="1.10.3020.10">
    <property type="entry name" value="alpha-amino acid ester hydrolase ( Helical cap domain)"/>
    <property type="match status" value="1"/>
</dbReference>
<dbReference type="Pfam" id="PF08530">
    <property type="entry name" value="PepX_C"/>
    <property type="match status" value="1"/>
</dbReference>
<feature type="chain" id="PRO_5016454957" evidence="2">
    <location>
        <begin position="22"/>
        <end position="581"/>
    </location>
</feature>
<dbReference type="GO" id="GO:0008239">
    <property type="term" value="F:dipeptidyl-peptidase activity"/>
    <property type="evidence" value="ECO:0007669"/>
    <property type="project" value="InterPro"/>
</dbReference>
<dbReference type="InterPro" id="IPR000383">
    <property type="entry name" value="Xaa-Pro-like_dom"/>
</dbReference>
<dbReference type="Pfam" id="PF02129">
    <property type="entry name" value="Peptidase_S15"/>
    <property type="match status" value="1"/>
</dbReference>
<dbReference type="RefSeq" id="WP_109738460.1">
    <property type="nucleotide sequence ID" value="NZ_PPEG02000005.1"/>
</dbReference>
<evidence type="ECO:0000313" key="5">
    <source>
        <dbReference type="Proteomes" id="UP000236413"/>
    </source>
</evidence>
<dbReference type="EMBL" id="PPEG02000005">
    <property type="protein sequence ID" value="PWN60762.1"/>
    <property type="molecule type" value="Genomic_DNA"/>
</dbReference>
<feature type="signal peptide" evidence="2">
    <location>
        <begin position="1"/>
        <end position="21"/>
    </location>
</feature>
<dbReference type="SUPFAM" id="SSF53474">
    <property type="entry name" value="alpha/beta-Hydrolases"/>
    <property type="match status" value="1"/>
</dbReference>
<dbReference type="InterPro" id="IPR005674">
    <property type="entry name" value="CocE/Ser_esterase"/>
</dbReference>
<dbReference type="SUPFAM" id="SSF49785">
    <property type="entry name" value="Galactose-binding domain-like"/>
    <property type="match status" value="1"/>
</dbReference>
<keyword evidence="2" id="KW-0732">Signal</keyword>
<name>A0A316WH43_9FLAO</name>
<evidence type="ECO:0000313" key="4">
    <source>
        <dbReference type="EMBL" id="PWN60762.1"/>
    </source>
</evidence>